<dbReference type="AlphaFoldDB" id="A0A1B9NWE1"/>
<dbReference type="Proteomes" id="UP000093523">
    <property type="component" value="Unassembled WGS sequence"/>
</dbReference>
<dbReference type="EMBL" id="MAJU01000015">
    <property type="protein sequence ID" value="OCH19513.1"/>
    <property type="molecule type" value="Genomic_DNA"/>
</dbReference>
<reference evidence="1 2" key="1">
    <citation type="submission" date="2016-06" db="EMBL/GenBank/DDBJ databases">
        <authorList>
            <person name="Kjaerup R.B."/>
            <person name="Dalgaard T.S."/>
            <person name="Juul-Madsen H.R."/>
        </authorList>
    </citation>
    <scope>NUCLEOTIDE SEQUENCE [LARGE SCALE GENOMIC DNA]</scope>
    <source>
        <strain evidence="1 2">1S159</strain>
    </source>
</reference>
<proteinExistence type="predicted"/>
<dbReference type="PROSITE" id="PS51257">
    <property type="entry name" value="PROKAR_LIPOPROTEIN"/>
    <property type="match status" value="1"/>
</dbReference>
<accession>A0A1B9NWE1</accession>
<evidence type="ECO:0008006" key="3">
    <source>
        <dbReference type="Google" id="ProtNLM"/>
    </source>
</evidence>
<gene>
    <name evidence="1" type="ORF">A6E04_15910</name>
</gene>
<dbReference type="RefSeq" id="WP_065611699.1">
    <property type="nucleotide sequence ID" value="NZ_CAWMPN010000015.1"/>
</dbReference>
<dbReference type="OrthoDB" id="5918049at2"/>
<name>A0A1B9NWE1_ALILO</name>
<sequence length="174" mass="19780">MKPYLLFIPAALFVAGCSNNTQTFDPLAPYKNVHIIGRKNQSIGSFNYLTKDAEGYIDKEVIVYFNKIPFTKTFNLCADQGVYIANCQSKIVVSPTQNNGVIFSYDLNFYNGNYPARVGSMNILLPSTTTRRMHNLTQYTSKTFGEEQFLSSEKLEEAAFISIVRDTHFKQRRS</sequence>
<protein>
    <recommendedName>
        <fullName evidence="3">Lipoprotein</fullName>
    </recommendedName>
</protein>
<organism evidence="1 2">
    <name type="scientific">Aliivibrio logei</name>
    <name type="common">Vibrio logei</name>
    <dbReference type="NCBI Taxonomy" id="688"/>
    <lineage>
        <taxon>Bacteria</taxon>
        <taxon>Pseudomonadati</taxon>
        <taxon>Pseudomonadota</taxon>
        <taxon>Gammaproteobacteria</taxon>
        <taxon>Vibrionales</taxon>
        <taxon>Vibrionaceae</taxon>
        <taxon>Aliivibrio</taxon>
    </lineage>
</organism>
<evidence type="ECO:0000313" key="2">
    <source>
        <dbReference type="Proteomes" id="UP000093523"/>
    </source>
</evidence>
<evidence type="ECO:0000313" key="1">
    <source>
        <dbReference type="EMBL" id="OCH19513.1"/>
    </source>
</evidence>
<comment type="caution">
    <text evidence="1">The sequence shown here is derived from an EMBL/GenBank/DDBJ whole genome shotgun (WGS) entry which is preliminary data.</text>
</comment>
<dbReference type="STRING" id="688.A6E04_15910"/>